<evidence type="ECO:0000313" key="3">
    <source>
        <dbReference type="EMBL" id="TWL22265.1"/>
    </source>
</evidence>
<protein>
    <submittedName>
        <fullName evidence="3">Uncharacterized protein</fullName>
    </submittedName>
</protein>
<keyword evidence="1" id="KW-0472">Membrane</keyword>
<dbReference type="EMBL" id="CP065647">
    <property type="protein sequence ID" value="QPR71455.1"/>
    <property type="molecule type" value="Genomic_DNA"/>
</dbReference>
<evidence type="ECO:0000313" key="4">
    <source>
        <dbReference type="Proteomes" id="UP000435910"/>
    </source>
</evidence>
<dbReference type="GeneID" id="92861408"/>
<reference evidence="3 4" key="1">
    <citation type="submission" date="2019-06" db="EMBL/GenBank/DDBJ databases">
        <title>Genome sequence analysis of &gt;100 Bacillus licheniformis strains suggests intrinsic resistance to this species.</title>
        <authorList>
            <person name="Wels M."/>
            <person name="Siezen R.J."/>
            <person name="Johansen E."/>
            <person name="Stuer-Lauridsen B."/>
            <person name="Bjerre K."/>
            <person name="Nielsen B.K.K."/>
        </authorList>
    </citation>
    <scope>NUCLEOTIDE SEQUENCE [LARGE SCALE GENOMIC DNA]</scope>
    <source>
        <strain evidence="3 4">BAC-16736</strain>
    </source>
</reference>
<keyword evidence="1" id="KW-1133">Transmembrane helix</keyword>
<dbReference type="AlphaFoldDB" id="A0A415JFH0"/>
<organism evidence="3 4">
    <name type="scientific">Bacillus licheniformis</name>
    <dbReference type="NCBI Taxonomy" id="1402"/>
    <lineage>
        <taxon>Bacteria</taxon>
        <taxon>Bacillati</taxon>
        <taxon>Bacillota</taxon>
        <taxon>Bacilli</taxon>
        <taxon>Bacillales</taxon>
        <taxon>Bacillaceae</taxon>
        <taxon>Bacillus</taxon>
    </lineage>
</organism>
<reference evidence="2 5" key="2">
    <citation type="submission" date="2020-12" db="EMBL/GenBank/DDBJ databases">
        <title>FDA dAtabase for Regulatory Grade micrObial Sequences (FDA-ARGOS): Supporting development and validation of Infectious Disease Dx tests.</title>
        <authorList>
            <person name="Nelson B."/>
            <person name="Plummer A."/>
            <person name="Tallon L."/>
            <person name="Sadzewicz L."/>
            <person name="Zhao X."/>
            <person name="Boylan J."/>
            <person name="Ott S."/>
            <person name="Bowen H."/>
            <person name="Vavikolanu K."/>
            <person name="Mehta A."/>
            <person name="Aluvathingal J."/>
            <person name="Nadendla S."/>
            <person name="Myers T."/>
            <person name="Yan Y."/>
            <person name="Sichtig H."/>
        </authorList>
    </citation>
    <scope>NUCLEOTIDE SEQUENCE [LARGE SCALE GENOMIC DNA]</scope>
    <source>
        <strain evidence="2 5">FDAARGOS_923</strain>
    </source>
</reference>
<gene>
    <name evidence="3" type="ORF">CHCC16736_3734</name>
    <name evidence="2" type="ORF">I6G80_16670</name>
</gene>
<dbReference type="Proteomes" id="UP000595038">
    <property type="component" value="Chromosome"/>
</dbReference>
<dbReference type="Proteomes" id="UP000435910">
    <property type="component" value="Unassembled WGS sequence"/>
</dbReference>
<sequence>MYFVSGFVSVLLGLVMLFTLRLLSVAIPHVITDAAGNDEASAYFQSSVLFYPVLLLILGVVLIIVHLRTNDKEKDSFKGE</sequence>
<evidence type="ECO:0000313" key="2">
    <source>
        <dbReference type="EMBL" id="QPR71455.1"/>
    </source>
</evidence>
<dbReference type="EMBL" id="NILC01000029">
    <property type="protein sequence ID" value="TWL22265.1"/>
    <property type="molecule type" value="Genomic_DNA"/>
</dbReference>
<accession>A0A415JFH0</accession>
<proteinExistence type="predicted"/>
<evidence type="ECO:0000256" key="1">
    <source>
        <dbReference type="SAM" id="Phobius"/>
    </source>
</evidence>
<name>A0A415JFH0_BACLI</name>
<evidence type="ECO:0000313" key="5">
    <source>
        <dbReference type="Proteomes" id="UP000595038"/>
    </source>
</evidence>
<dbReference type="RefSeq" id="WP_003182164.1">
    <property type="nucleotide sequence ID" value="NZ_BEXU01000039.1"/>
</dbReference>
<feature type="transmembrane region" description="Helical" evidence="1">
    <location>
        <begin position="48"/>
        <end position="67"/>
    </location>
</feature>
<keyword evidence="1" id="KW-0812">Transmembrane</keyword>